<comment type="caution">
    <text evidence="2">The sequence shown here is derived from an EMBL/GenBank/DDBJ whole genome shotgun (WGS) entry which is preliminary data.</text>
</comment>
<gene>
    <name evidence="2" type="ORF">GWI72_04050</name>
</gene>
<evidence type="ECO:0000313" key="2">
    <source>
        <dbReference type="EMBL" id="NBN77436.1"/>
    </source>
</evidence>
<organism evidence="2 3">
    <name type="scientific">Pannonibacter tanglangensis</name>
    <dbReference type="NCBI Taxonomy" id="2750084"/>
    <lineage>
        <taxon>Bacteria</taxon>
        <taxon>Pseudomonadati</taxon>
        <taxon>Pseudomonadota</taxon>
        <taxon>Alphaproteobacteria</taxon>
        <taxon>Hyphomicrobiales</taxon>
        <taxon>Stappiaceae</taxon>
        <taxon>Pannonibacter</taxon>
    </lineage>
</organism>
<dbReference type="EMBL" id="JAABLQ010000001">
    <property type="protein sequence ID" value="NBN77436.1"/>
    <property type="molecule type" value="Genomic_DNA"/>
</dbReference>
<name>A0A7X5F0D5_9HYPH</name>
<feature type="domain" description="Flagellar hook-length control protein-like C-terminal" evidence="1">
    <location>
        <begin position="246"/>
        <end position="321"/>
    </location>
</feature>
<dbReference type="InterPro" id="IPR038610">
    <property type="entry name" value="FliK-like_C_sf"/>
</dbReference>
<sequence>MPSDPALLPRLGSQPALEQALSSVLALADGPETASLPAALQSFTATLRGFRMPAEAATDPAALRAAVELVAGLALPRGAGQPATGALATVARADGLRSFLLTLAGLVADSQEGAASAPARAGGAQAAPLAAAAGKPGRADPQSVGARLTPGEAVSLARLTGQEAQVQGTLARLARALDEALVQDLRRSHARGSGATEAGAGASSPSQAAARAADLTLDLLLYVGGETRLLTLSIGRDGGGAGEAGEGAAEWRVRFALALPATGPVEAAVSLRGKALAVVLRAEQPETVAAFQALSGTLQALLAEEGLELAGLQIQKTSAPRGQHADTRS</sequence>
<accession>A0A7X5F0D5</accession>
<dbReference type="InterPro" id="IPR021136">
    <property type="entry name" value="Flagellar_hook_control-like_C"/>
</dbReference>
<dbReference type="Gene3D" id="3.30.750.140">
    <property type="match status" value="1"/>
</dbReference>
<evidence type="ECO:0000313" key="3">
    <source>
        <dbReference type="Proteomes" id="UP000586722"/>
    </source>
</evidence>
<evidence type="ECO:0000259" key="1">
    <source>
        <dbReference type="Pfam" id="PF02120"/>
    </source>
</evidence>
<dbReference type="AlphaFoldDB" id="A0A7X5F0D5"/>
<keyword evidence="3" id="KW-1185">Reference proteome</keyword>
<reference evidence="2 3" key="1">
    <citation type="submission" date="2020-01" db="EMBL/GenBank/DDBJ databases">
        <authorList>
            <person name="Peng S.Y."/>
            <person name="Li J."/>
            <person name="Wang M."/>
            <person name="Wang L."/>
            <person name="Wang C.Q."/>
            <person name="Wang J.R."/>
        </authorList>
    </citation>
    <scope>NUCLEOTIDE SEQUENCE [LARGE SCALE GENOMIC DNA]</scope>
    <source>
        <strain evidence="2 3">XCT-53</strain>
    </source>
</reference>
<proteinExistence type="predicted"/>
<dbReference type="RefSeq" id="WP_161707910.1">
    <property type="nucleotide sequence ID" value="NZ_JAABLQ010000001.1"/>
</dbReference>
<protein>
    <recommendedName>
        <fullName evidence="1">Flagellar hook-length control protein-like C-terminal domain-containing protein</fullName>
    </recommendedName>
</protein>
<dbReference type="Pfam" id="PF02120">
    <property type="entry name" value="Flg_hook"/>
    <property type="match status" value="1"/>
</dbReference>
<dbReference type="Proteomes" id="UP000586722">
    <property type="component" value="Unassembled WGS sequence"/>
</dbReference>